<dbReference type="SUPFAM" id="SSF50978">
    <property type="entry name" value="WD40 repeat-like"/>
    <property type="match status" value="1"/>
</dbReference>
<keyword evidence="2" id="KW-0677">Repeat</keyword>
<reference evidence="3" key="1">
    <citation type="journal article" date="2014" name="Front. Microbiol.">
        <title>High frequency of phylogenetically diverse reductive dehalogenase-homologous genes in deep subseafloor sedimentary metagenomes.</title>
        <authorList>
            <person name="Kawai M."/>
            <person name="Futagami T."/>
            <person name="Toyoda A."/>
            <person name="Takaki Y."/>
            <person name="Nishi S."/>
            <person name="Hori S."/>
            <person name="Arai W."/>
            <person name="Tsubouchi T."/>
            <person name="Morono Y."/>
            <person name="Uchiyama I."/>
            <person name="Ito T."/>
            <person name="Fujiyama A."/>
            <person name="Inagaki F."/>
            <person name="Takami H."/>
        </authorList>
    </citation>
    <scope>NUCLEOTIDE SEQUENCE</scope>
    <source>
        <strain evidence="3">Expedition CK06-06</strain>
    </source>
</reference>
<dbReference type="InterPro" id="IPR050630">
    <property type="entry name" value="WD_repeat_EMAP"/>
</dbReference>
<dbReference type="InterPro" id="IPR001680">
    <property type="entry name" value="WD40_rpt"/>
</dbReference>
<evidence type="ECO:0000313" key="3">
    <source>
        <dbReference type="EMBL" id="GAH05601.1"/>
    </source>
</evidence>
<sequence>KIWDVASETVQWSASTSKNVDCLAWSPDGKLLAAGMGVWDVAQRKLLYEEPRPGTGHSVAWHPQGNVLAVGADESWYLLKRDDWSVVHQEQISRGGEALAYSPDGAQIAVTHGESVTIWDSNGETKRAQLNGHRRPVVSVSWSPDGRRLVTADNIREIKS</sequence>
<dbReference type="PROSITE" id="PS50294">
    <property type="entry name" value="WD_REPEATS_REGION"/>
    <property type="match status" value="1"/>
</dbReference>
<protein>
    <submittedName>
        <fullName evidence="3">Uncharacterized protein</fullName>
    </submittedName>
</protein>
<dbReference type="InterPro" id="IPR036322">
    <property type="entry name" value="WD40_repeat_dom_sf"/>
</dbReference>
<dbReference type="Gene3D" id="2.130.10.10">
    <property type="entry name" value="YVTN repeat-like/Quinoprotein amine dehydrogenase"/>
    <property type="match status" value="2"/>
</dbReference>
<gene>
    <name evidence="3" type="ORF">S01H4_62241</name>
</gene>
<dbReference type="PANTHER" id="PTHR13720:SF33">
    <property type="entry name" value="HELP DOMAIN-CONTAINING PROTEIN"/>
    <property type="match status" value="1"/>
</dbReference>
<dbReference type="AlphaFoldDB" id="X1CBN4"/>
<dbReference type="Pfam" id="PF00400">
    <property type="entry name" value="WD40"/>
    <property type="match status" value="2"/>
</dbReference>
<feature type="non-terminal residue" evidence="3">
    <location>
        <position position="160"/>
    </location>
</feature>
<comment type="caution">
    <text evidence="3">The sequence shown here is derived from an EMBL/GenBank/DDBJ whole genome shotgun (WGS) entry which is preliminary data.</text>
</comment>
<dbReference type="PROSITE" id="PS50082">
    <property type="entry name" value="WD_REPEATS_2"/>
    <property type="match status" value="1"/>
</dbReference>
<organism evidence="3">
    <name type="scientific">marine sediment metagenome</name>
    <dbReference type="NCBI Taxonomy" id="412755"/>
    <lineage>
        <taxon>unclassified sequences</taxon>
        <taxon>metagenomes</taxon>
        <taxon>ecological metagenomes</taxon>
    </lineage>
</organism>
<proteinExistence type="predicted"/>
<dbReference type="EMBL" id="BART01037098">
    <property type="protein sequence ID" value="GAH05601.1"/>
    <property type="molecule type" value="Genomic_DNA"/>
</dbReference>
<evidence type="ECO:0000256" key="1">
    <source>
        <dbReference type="ARBA" id="ARBA00022574"/>
    </source>
</evidence>
<name>X1CBN4_9ZZZZ</name>
<dbReference type="SMART" id="SM00320">
    <property type="entry name" value="WD40"/>
    <property type="match status" value="4"/>
</dbReference>
<dbReference type="PANTHER" id="PTHR13720">
    <property type="entry name" value="WD-40 REPEAT PROTEIN"/>
    <property type="match status" value="1"/>
</dbReference>
<dbReference type="InterPro" id="IPR015943">
    <property type="entry name" value="WD40/YVTN_repeat-like_dom_sf"/>
</dbReference>
<dbReference type="GO" id="GO:0008017">
    <property type="term" value="F:microtubule binding"/>
    <property type="evidence" value="ECO:0007669"/>
    <property type="project" value="TreeGrafter"/>
</dbReference>
<feature type="non-terminal residue" evidence="3">
    <location>
        <position position="1"/>
    </location>
</feature>
<evidence type="ECO:0000256" key="2">
    <source>
        <dbReference type="ARBA" id="ARBA00022737"/>
    </source>
</evidence>
<accession>X1CBN4</accession>
<keyword evidence="1" id="KW-0853">WD repeat</keyword>